<dbReference type="EMBL" id="JAVDXU010000004">
    <property type="protein sequence ID" value="MDR7272178.1"/>
    <property type="molecule type" value="Genomic_DNA"/>
</dbReference>
<keyword evidence="2" id="KW-1185">Reference proteome</keyword>
<evidence type="ECO:0008006" key="3">
    <source>
        <dbReference type="Google" id="ProtNLM"/>
    </source>
</evidence>
<gene>
    <name evidence="1" type="ORF">J2X20_004852</name>
</gene>
<comment type="caution">
    <text evidence="1">The sequence shown here is derived from an EMBL/GenBank/DDBJ whole genome shotgun (WGS) entry which is preliminary data.</text>
</comment>
<dbReference type="Proteomes" id="UP001180453">
    <property type="component" value="Unassembled WGS sequence"/>
</dbReference>
<protein>
    <recommendedName>
        <fullName evidence="3">Glycosyltransferase</fullName>
    </recommendedName>
</protein>
<dbReference type="RefSeq" id="WP_310270819.1">
    <property type="nucleotide sequence ID" value="NZ_JAVDXU010000004.1"/>
</dbReference>
<reference evidence="1 2" key="1">
    <citation type="submission" date="2023-07" db="EMBL/GenBank/DDBJ databases">
        <title>Sorghum-associated microbial communities from plants grown in Nebraska, USA.</title>
        <authorList>
            <person name="Schachtman D."/>
        </authorList>
    </citation>
    <scope>NUCLEOTIDE SEQUENCE [LARGE SCALE GENOMIC DNA]</scope>
    <source>
        <strain evidence="1 2">BE314</strain>
    </source>
</reference>
<evidence type="ECO:0000313" key="1">
    <source>
        <dbReference type="EMBL" id="MDR7272178.1"/>
    </source>
</evidence>
<dbReference type="Gene3D" id="3.40.50.2000">
    <property type="entry name" value="Glycogen Phosphorylase B"/>
    <property type="match status" value="1"/>
</dbReference>
<accession>A0ABU1YTI9</accession>
<sequence>MSAAPNFLELVRRLESHQAAGAWPAMMLEITNVVIAVVNDPRAKGLVFGSAELDRFCLAAGAMSARHLNLATPASYNDHVAVHVATELYDGQGGHSLALKDVIRARPDLTHVVVVTNLHDRTLPLERFNRDLERPVQILLAPKLSLQDKMAWLQMQLAQLRPGLLTLFNHHYDSAAIGAAQPGVARETAYFHHADHDMALGVFLPHALHVDCTNLSHHKCQHYLGVHRPVYWPLVSPDMGVRAEHRFMADGLPLTCSHGSSGKFMSPGRYDYFDVMLRRLTDVGGSHVHVGSLPDEVLAAFRARLSEAGIAQERFVHQPPVPSLWGWLRDSRVDLCISSFPIQGGKGLVETQGAGLPVLMQQSSLSKHHSTRDLIYEEALWWETPDDLIRVLKGLTPELLAEQAQASRGFYEQWHHPRELAYALANPRLTAACPPVQHPPVDTLALYLR</sequence>
<proteinExistence type="predicted"/>
<evidence type="ECO:0000313" key="2">
    <source>
        <dbReference type="Proteomes" id="UP001180453"/>
    </source>
</evidence>
<organism evidence="1 2">
    <name type="scientific">Roseateles saccharophilus</name>
    <name type="common">Pseudomonas saccharophila</name>
    <dbReference type="NCBI Taxonomy" id="304"/>
    <lineage>
        <taxon>Bacteria</taxon>
        <taxon>Pseudomonadati</taxon>
        <taxon>Pseudomonadota</taxon>
        <taxon>Betaproteobacteria</taxon>
        <taxon>Burkholderiales</taxon>
        <taxon>Sphaerotilaceae</taxon>
        <taxon>Roseateles</taxon>
    </lineage>
</organism>
<name>A0ABU1YTI9_ROSSA</name>